<organism evidence="2 3">
    <name type="scientific">Williamsia deligens</name>
    <dbReference type="NCBI Taxonomy" id="321325"/>
    <lineage>
        <taxon>Bacteria</taxon>
        <taxon>Bacillati</taxon>
        <taxon>Actinomycetota</taxon>
        <taxon>Actinomycetes</taxon>
        <taxon>Mycobacteriales</taxon>
        <taxon>Nocardiaceae</taxon>
        <taxon>Williamsia</taxon>
    </lineage>
</organism>
<dbReference type="InterPro" id="IPR029044">
    <property type="entry name" value="Nucleotide-diphossugar_trans"/>
</dbReference>
<dbReference type="CDD" id="cd00761">
    <property type="entry name" value="Glyco_tranf_GTA_type"/>
    <property type="match status" value="1"/>
</dbReference>
<dbReference type="Proteomes" id="UP001597068">
    <property type="component" value="Unassembled WGS sequence"/>
</dbReference>
<dbReference type="PANTHER" id="PTHR43685:SF2">
    <property type="entry name" value="GLYCOSYLTRANSFERASE 2-LIKE DOMAIN-CONTAINING PROTEIN"/>
    <property type="match status" value="1"/>
</dbReference>
<feature type="domain" description="Glycosyltransferase 2-like" evidence="1">
    <location>
        <begin position="8"/>
        <end position="115"/>
    </location>
</feature>
<evidence type="ECO:0000313" key="3">
    <source>
        <dbReference type="Proteomes" id="UP001597068"/>
    </source>
</evidence>
<evidence type="ECO:0000259" key="1">
    <source>
        <dbReference type="Pfam" id="PF00535"/>
    </source>
</evidence>
<dbReference type="Gene3D" id="3.90.550.10">
    <property type="entry name" value="Spore Coat Polysaccharide Biosynthesis Protein SpsA, Chain A"/>
    <property type="match status" value="1"/>
</dbReference>
<proteinExistence type="predicted"/>
<dbReference type="InterPro" id="IPR001173">
    <property type="entry name" value="Glyco_trans_2-like"/>
</dbReference>
<sequence>MKTDATVSVIIPTIGRSSLRSAVHSALDQTAAVLEILVVADTIDPVQTGTDDPRVTVIHTGSGHGPARARQLGVERASGDIVALLDDDDLWHPFKIERQLIEVDRMPSGSAWVMSTRAAMRRTGKRDRVIPRALMPHGTGVLQYLFTRRSIRSGDAMIQSSTMCFPRELALRTPLDGAGCSPHDEPGWLAAVERDNPGLVIRHAPECLTIMRVDHPSVSRTVHDDSHDYIAWGLEHLGSTTARARGDYFLTNPVVAAVAGGSPHGVWRSITTGVRAGRPGASAILFACLQLVRSLVGAAMPGGRRSDG</sequence>
<accession>A0ABW3G210</accession>
<dbReference type="RefSeq" id="WP_386126543.1">
    <property type="nucleotide sequence ID" value="NZ_JBHTIL010000001.1"/>
</dbReference>
<keyword evidence="3" id="KW-1185">Reference proteome</keyword>
<protein>
    <submittedName>
        <fullName evidence="2">Glycosyltransferase family 2 protein</fullName>
    </submittedName>
</protein>
<dbReference type="SUPFAM" id="SSF53448">
    <property type="entry name" value="Nucleotide-diphospho-sugar transferases"/>
    <property type="match status" value="1"/>
</dbReference>
<evidence type="ECO:0000313" key="2">
    <source>
        <dbReference type="EMBL" id="MFD0924707.1"/>
    </source>
</evidence>
<dbReference type="EMBL" id="JBHTIL010000001">
    <property type="protein sequence ID" value="MFD0924707.1"/>
    <property type="molecule type" value="Genomic_DNA"/>
</dbReference>
<dbReference type="PANTHER" id="PTHR43685">
    <property type="entry name" value="GLYCOSYLTRANSFERASE"/>
    <property type="match status" value="1"/>
</dbReference>
<name>A0ABW3G210_9NOCA</name>
<comment type="caution">
    <text evidence="2">The sequence shown here is derived from an EMBL/GenBank/DDBJ whole genome shotgun (WGS) entry which is preliminary data.</text>
</comment>
<gene>
    <name evidence="2" type="ORF">ACFQ04_03060</name>
</gene>
<dbReference type="Pfam" id="PF00535">
    <property type="entry name" value="Glycos_transf_2"/>
    <property type="match status" value="1"/>
</dbReference>
<dbReference type="InterPro" id="IPR050834">
    <property type="entry name" value="Glycosyltransf_2"/>
</dbReference>
<reference evidence="3" key="1">
    <citation type="journal article" date="2019" name="Int. J. Syst. Evol. Microbiol.">
        <title>The Global Catalogue of Microorganisms (GCM) 10K type strain sequencing project: providing services to taxonomists for standard genome sequencing and annotation.</title>
        <authorList>
            <consortium name="The Broad Institute Genomics Platform"/>
            <consortium name="The Broad Institute Genome Sequencing Center for Infectious Disease"/>
            <person name="Wu L."/>
            <person name="Ma J."/>
        </authorList>
    </citation>
    <scope>NUCLEOTIDE SEQUENCE [LARGE SCALE GENOMIC DNA]</scope>
    <source>
        <strain evidence="3">CCUG 50873</strain>
    </source>
</reference>